<organism evidence="1 2">
    <name type="scientific">Pholiota conissans</name>
    <dbReference type="NCBI Taxonomy" id="109636"/>
    <lineage>
        <taxon>Eukaryota</taxon>
        <taxon>Fungi</taxon>
        <taxon>Dikarya</taxon>
        <taxon>Basidiomycota</taxon>
        <taxon>Agaricomycotina</taxon>
        <taxon>Agaricomycetes</taxon>
        <taxon>Agaricomycetidae</taxon>
        <taxon>Agaricales</taxon>
        <taxon>Agaricineae</taxon>
        <taxon>Strophariaceae</taxon>
        <taxon>Pholiota</taxon>
    </lineage>
</organism>
<reference evidence="1" key="1">
    <citation type="submission" date="2020-11" db="EMBL/GenBank/DDBJ databases">
        <authorList>
            <consortium name="DOE Joint Genome Institute"/>
            <person name="Ahrendt S."/>
            <person name="Riley R."/>
            <person name="Andreopoulos W."/>
            <person name="Labutti K."/>
            <person name="Pangilinan J."/>
            <person name="Ruiz-Duenas F.J."/>
            <person name="Barrasa J.M."/>
            <person name="Sanchez-Garcia M."/>
            <person name="Camarero S."/>
            <person name="Miyauchi S."/>
            <person name="Serrano A."/>
            <person name="Linde D."/>
            <person name="Babiker R."/>
            <person name="Drula E."/>
            <person name="Ayuso-Fernandez I."/>
            <person name="Pacheco R."/>
            <person name="Padilla G."/>
            <person name="Ferreira P."/>
            <person name="Barriuso J."/>
            <person name="Kellner H."/>
            <person name="Castanera R."/>
            <person name="Alfaro M."/>
            <person name="Ramirez L."/>
            <person name="Pisabarro A.G."/>
            <person name="Kuo A."/>
            <person name="Tritt A."/>
            <person name="Lipzen A."/>
            <person name="He G."/>
            <person name="Yan M."/>
            <person name="Ng V."/>
            <person name="Cullen D."/>
            <person name="Martin F."/>
            <person name="Rosso M.-N."/>
            <person name="Henrissat B."/>
            <person name="Hibbett D."/>
            <person name="Martinez A.T."/>
            <person name="Grigoriev I.V."/>
        </authorList>
    </citation>
    <scope>NUCLEOTIDE SEQUENCE</scope>
    <source>
        <strain evidence="1">CIRM-BRFM 674</strain>
    </source>
</reference>
<proteinExistence type="predicted"/>
<sequence length="214" mass="24895">MATPRCGIGTQCFLDEQSKHLSNSLLIDERDKDAQLDVFSVNLDRCDVMKCSRDLHTFVQGTEPLVKKVTSDVPYQIIRIPHLLRSMSRFTKMFKSSYGVLRSIEPAWKNCEPFLTIIDDQRTIFNTKRSATSYPEPFPPYSSDDEIADTRLPLRSSLEMDIQPGALRYLARALRRYSTRLHDRFRFRLSAHREDRRRLRSSRSGPHTPHGHEI</sequence>
<dbReference type="Proteomes" id="UP000807469">
    <property type="component" value="Unassembled WGS sequence"/>
</dbReference>
<dbReference type="AlphaFoldDB" id="A0A9P6CME7"/>
<accession>A0A9P6CME7</accession>
<comment type="caution">
    <text evidence="1">The sequence shown here is derived from an EMBL/GenBank/DDBJ whole genome shotgun (WGS) entry which is preliminary data.</text>
</comment>
<protein>
    <submittedName>
        <fullName evidence="1">Uncharacterized protein</fullName>
    </submittedName>
</protein>
<dbReference type="EMBL" id="MU155643">
    <property type="protein sequence ID" value="KAF9471667.1"/>
    <property type="molecule type" value="Genomic_DNA"/>
</dbReference>
<keyword evidence="2" id="KW-1185">Reference proteome</keyword>
<name>A0A9P6CME7_9AGAR</name>
<gene>
    <name evidence="1" type="ORF">BDN70DRAFT_887848</name>
</gene>
<evidence type="ECO:0000313" key="2">
    <source>
        <dbReference type="Proteomes" id="UP000807469"/>
    </source>
</evidence>
<evidence type="ECO:0000313" key="1">
    <source>
        <dbReference type="EMBL" id="KAF9471667.1"/>
    </source>
</evidence>